<evidence type="ECO:0000313" key="2">
    <source>
        <dbReference type="EMBL" id="RVD91019.1"/>
    </source>
</evidence>
<sequence length="185" mass="21897">MFKATFLIRMFMATELTQYPSNYGSQQCNEQTVSANNNVHMPIHQSCKLQNPPNTKNEPYFLTSSEKQILPPKKKLTVFETVCVSKYTFFLHKSIEFIEDNYFFDFYSVCNDIFQMDLPNNFNKKNICNHEKFKNSFKDYIVKYLDDTESSKRRDSILETVDLSATCHEFITHFNSRSKHFKLLD</sequence>
<evidence type="ECO:0000256" key="1">
    <source>
        <dbReference type="SAM" id="SignalP"/>
    </source>
</evidence>
<reference evidence="2 3" key="1">
    <citation type="submission" date="2018-10" db="EMBL/GenBank/DDBJ databases">
        <title>Draft genome sequence of the microsporidian Tubulinosema ratisbonensis.</title>
        <authorList>
            <person name="Polonais V."/>
            <person name="Peyretaillade E."/>
            <person name="Niehus S."/>
            <person name="Wawrzyniak I."/>
            <person name="Franchet A."/>
            <person name="Gaspin C."/>
            <person name="Reichstadt M."/>
            <person name="Belser C."/>
            <person name="Labadie K."/>
            <person name="Delbac F."/>
            <person name="Ferrandon D."/>
        </authorList>
    </citation>
    <scope>NUCLEOTIDE SEQUENCE [LARGE SCALE GENOMIC DNA]</scope>
    <source>
        <strain evidence="2 3">Franzen</strain>
    </source>
</reference>
<feature type="non-terminal residue" evidence="2">
    <location>
        <position position="185"/>
    </location>
</feature>
<protein>
    <submittedName>
        <fullName evidence="2">Uncharacterized protein</fullName>
    </submittedName>
</protein>
<gene>
    <name evidence="2" type="ORF">TUBRATIS_25440</name>
</gene>
<dbReference type="AlphaFoldDB" id="A0A437AIV5"/>
<organism evidence="2 3">
    <name type="scientific">Tubulinosema ratisbonensis</name>
    <dbReference type="NCBI Taxonomy" id="291195"/>
    <lineage>
        <taxon>Eukaryota</taxon>
        <taxon>Fungi</taxon>
        <taxon>Fungi incertae sedis</taxon>
        <taxon>Microsporidia</taxon>
        <taxon>Tubulinosematoidea</taxon>
        <taxon>Tubulinosematidae</taxon>
        <taxon>Tubulinosema</taxon>
    </lineage>
</organism>
<evidence type="ECO:0000313" key="3">
    <source>
        <dbReference type="Proteomes" id="UP000282876"/>
    </source>
</evidence>
<keyword evidence="3" id="KW-1185">Reference proteome</keyword>
<feature type="chain" id="PRO_5019288227" evidence="1">
    <location>
        <begin position="17"/>
        <end position="185"/>
    </location>
</feature>
<dbReference type="Proteomes" id="UP000282876">
    <property type="component" value="Unassembled WGS sequence"/>
</dbReference>
<dbReference type="EMBL" id="RCSS01000684">
    <property type="protein sequence ID" value="RVD91019.1"/>
    <property type="molecule type" value="Genomic_DNA"/>
</dbReference>
<accession>A0A437AIV5</accession>
<feature type="signal peptide" evidence="1">
    <location>
        <begin position="1"/>
        <end position="16"/>
    </location>
</feature>
<keyword evidence="1" id="KW-0732">Signal</keyword>
<comment type="caution">
    <text evidence="2">The sequence shown here is derived from an EMBL/GenBank/DDBJ whole genome shotgun (WGS) entry which is preliminary data.</text>
</comment>
<dbReference type="VEuPathDB" id="MicrosporidiaDB:TUBRATIS_25440"/>
<proteinExistence type="predicted"/>
<name>A0A437AIV5_9MICR</name>